<dbReference type="PANTHER" id="PTHR30244:SF34">
    <property type="entry name" value="DTDP-4-AMINO-4,6-DIDEOXYGALACTOSE TRANSAMINASE"/>
    <property type="match status" value="1"/>
</dbReference>
<dbReference type="Gene3D" id="3.40.640.10">
    <property type="entry name" value="Type I PLP-dependent aspartate aminotransferase-like (Major domain)"/>
    <property type="match status" value="1"/>
</dbReference>
<dbReference type="STRING" id="1178515.SY83_02685"/>
<dbReference type="SUPFAM" id="SSF53383">
    <property type="entry name" value="PLP-dependent transferases"/>
    <property type="match status" value="1"/>
</dbReference>
<dbReference type="CDD" id="cd00616">
    <property type="entry name" value="AHBA_syn"/>
    <property type="match status" value="1"/>
</dbReference>
<evidence type="ECO:0000256" key="4">
    <source>
        <dbReference type="ARBA" id="ARBA00022898"/>
    </source>
</evidence>
<feature type="active site" description="Proton acceptor" evidence="6">
    <location>
        <position position="191"/>
    </location>
</feature>
<dbReference type="PANTHER" id="PTHR30244">
    <property type="entry name" value="TRANSAMINASE"/>
    <property type="match status" value="1"/>
</dbReference>
<evidence type="ECO:0000313" key="9">
    <source>
        <dbReference type="EMBL" id="ANE45409.1"/>
    </source>
</evidence>
<comment type="similarity">
    <text evidence="5 8">Belongs to the DegT/DnrJ/EryC1 family.</text>
</comment>
<sequence>MHENRIYLSAPHMSGYEEAFVQKAFATNWISTVGPQLNAFEQAVAEYAGAAGAVALNSGTSAIHLALRLADVQAGDTVFCSSLTFVASANPIVQLGATPVFIDSDPESWNMSIVALEEALYDAYRAGVLPKAVVVVNLYGQSADYDPILELCNRYGVSVIEDAAESLGAHYKGKASGTLGRYGIYSFNGNKIITTSGGGMLVSDRLEDLEKARFWATQAREQCLHYEHKESGYNYRMSNVLAGVGQGQLKVLDDRVARKREIFESYRQALGKLDGFIFMPECSYGRSTRWLTTLTIDPEACGLTALDFVHALAELHIESRPVWKPLHAQPLFEGCRYYRHGQTGTSDRLYHTGLCLPSGTGMTDADMERVIESMKTIYKRRRSEIKSGR</sequence>
<dbReference type="Gene3D" id="3.90.1150.10">
    <property type="entry name" value="Aspartate Aminotransferase, domain 1"/>
    <property type="match status" value="1"/>
</dbReference>
<dbReference type="PIRSF" id="PIRSF000390">
    <property type="entry name" value="PLP_StrS"/>
    <property type="match status" value="1"/>
</dbReference>
<dbReference type="Pfam" id="PF01041">
    <property type="entry name" value="DegT_DnrJ_EryC1"/>
    <property type="match status" value="1"/>
</dbReference>
<comment type="cofactor">
    <cofactor evidence="1">
        <name>pyridoxal 5'-phosphate</name>
        <dbReference type="ChEBI" id="CHEBI:597326"/>
    </cofactor>
</comment>
<dbReference type="AlphaFoldDB" id="A0A172TED1"/>
<evidence type="ECO:0000256" key="5">
    <source>
        <dbReference type="ARBA" id="ARBA00037999"/>
    </source>
</evidence>
<dbReference type="OrthoDB" id="9810913at2"/>
<dbReference type="RefSeq" id="WP_068604018.1">
    <property type="nucleotide sequence ID" value="NZ_CP011388.1"/>
</dbReference>
<keyword evidence="2 9" id="KW-0032">Aminotransferase</keyword>
<dbReference type="FunFam" id="3.40.640.10:FF:000090">
    <property type="entry name" value="Pyridoxal phosphate-dependent aminotransferase"/>
    <property type="match status" value="1"/>
</dbReference>
<protein>
    <submittedName>
        <fullName evidence="9">Pyridoxal phosphate-dependent aminotransferase</fullName>
    </submittedName>
</protein>
<feature type="modified residue" description="N6-(pyridoxal phosphate)lysine" evidence="7">
    <location>
        <position position="191"/>
    </location>
</feature>
<dbReference type="GO" id="GO:0030170">
    <property type="term" value="F:pyridoxal phosphate binding"/>
    <property type="evidence" value="ECO:0007669"/>
    <property type="project" value="TreeGrafter"/>
</dbReference>
<evidence type="ECO:0000256" key="3">
    <source>
        <dbReference type="ARBA" id="ARBA00022679"/>
    </source>
</evidence>
<evidence type="ECO:0000256" key="7">
    <source>
        <dbReference type="PIRSR" id="PIRSR000390-2"/>
    </source>
</evidence>
<dbReference type="Proteomes" id="UP000076927">
    <property type="component" value="Chromosome"/>
</dbReference>
<dbReference type="InterPro" id="IPR015422">
    <property type="entry name" value="PyrdxlP-dep_Trfase_small"/>
</dbReference>
<evidence type="ECO:0000256" key="6">
    <source>
        <dbReference type="PIRSR" id="PIRSR000390-1"/>
    </source>
</evidence>
<evidence type="ECO:0000256" key="2">
    <source>
        <dbReference type="ARBA" id="ARBA00022576"/>
    </source>
</evidence>
<dbReference type="EMBL" id="CP011388">
    <property type="protein sequence ID" value="ANE45409.1"/>
    <property type="molecule type" value="Genomic_DNA"/>
</dbReference>
<accession>A0A172TED1</accession>
<name>A0A172TED1_9BACL</name>
<keyword evidence="4 7" id="KW-0663">Pyridoxal phosphate</keyword>
<keyword evidence="3 9" id="KW-0808">Transferase</keyword>
<dbReference type="InterPro" id="IPR015424">
    <property type="entry name" value="PyrdxlP-dep_Trfase"/>
</dbReference>
<dbReference type="GO" id="GO:0008483">
    <property type="term" value="F:transaminase activity"/>
    <property type="evidence" value="ECO:0007669"/>
    <property type="project" value="UniProtKB-KW"/>
</dbReference>
<dbReference type="InterPro" id="IPR015421">
    <property type="entry name" value="PyrdxlP-dep_Trfase_major"/>
</dbReference>
<dbReference type="KEGG" id="pswu:SY83_02685"/>
<dbReference type="InterPro" id="IPR000653">
    <property type="entry name" value="DegT/StrS_aminotransferase"/>
</dbReference>
<dbReference type="PATRIC" id="fig|1178515.4.peg.521"/>
<evidence type="ECO:0000313" key="10">
    <source>
        <dbReference type="Proteomes" id="UP000076927"/>
    </source>
</evidence>
<evidence type="ECO:0000256" key="8">
    <source>
        <dbReference type="RuleBase" id="RU004508"/>
    </source>
</evidence>
<gene>
    <name evidence="9" type="ORF">SY83_02685</name>
</gene>
<dbReference type="GO" id="GO:0000271">
    <property type="term" value="P:polysaccharide biosynthetic process"/>
    <property type="evidence" value="ECO:0007669"/>
    <property type="project" value="TreeGrafter"/>
</dbReference>
<reference evidence="9 10" key="1">
    <citation type="submission" date="2015-01" db="EMBL/GenBank/DDBJ databases">
        <title>Paenibacillus swuensis/DY6/whole genome sequencing.</title>
        <authorList>
            <person name="Kim M.K."/>
            <person name="Srinivasan S."/>
            <person name="Lee J.-J."/>
        </authorList>
    </citation>
    <scope>NUCLEOTIDE SEQUENCE [LARGE SCALE GENOMIC DNA]</scope>
    <source>
        <strain evidence="9 10">DY6</strain>
    </source>
</reference>
<evidence type="ECO:0000256" key="1">
    <source>
        <dbReference type="ARBA" id="ARBA00001933"/>
    </source>
</evidence>
<keyword evidence="10" id="KW-1185">Reference proteome</keyword>
<organism evidence="9 10">
    <name type="scientific">Paenibacillus swuensis</name>
    <dbReference type="NCBI Taxonomy" id="1178515"/>
    <lineage>
        <taxon>Bacteria</taxon>
        <taxon>Bacillati</taxon>
        <taxon>Bacillota</taxon>
        <taxon>Bacilli</taxon>
        <taxon>Bacillales</taxon>
        <taxon>Paenibacillaceae</taxon>
        <taxon>Paenibacillus</taxon>
    </lineage>
</organism>
<proteinExistence type="inferred from homology"/>